<dbReference type="Pfam" id="PF17760">
    <property type="entry name" value="UvrA_inter"/>
    <property type="match status" value="1"/>
</dbReference>
<comment type="caution">
    <text evidence="15">The sequence shown here is derived from an EMBL/GenBank/DDBJ whole genome shotgun (WGS) entry which is preliminary data.</text>
</comment>
<sequence length="987" mass="110583">MRKSIVARGIRVHNLKNINIEIPLRKLIVITGVSGSGKSSLAFDTLYAEGQRRYVQSFSAYARQFLERVDKPDVDHIVGIPPAIAIEQKNPVKNRRSTVGTATEINDYLRLLFARIGKTYCVKCGEIVQNDTVSQISNYILSLPKDTRFLITFPITISKKISNKMQESSLRERGIIRILADNNIIDISSPPEGFDIRKYNSVAGIVDRLVVGKEIKSRLIDGLETAYRLGSGYLGIFLKTGDVSGTGRILSNKPQLNTDSKGMISKEYITSTPFVKNLANKKIKTVLIDNIKYTELPFSSHFCCNNCNIEYKTQTPHLFSFNNPLGACPKCQGFGHTIEIDMDLVIPDKTKTINEGAIAPWNTLAYGDLLEELQAAAPRHNIPLNTPLYKLNRNQIKLIKEGTKDFCGINEFFDWLEGKKYKMHVRVLLSRYRSYAVCSECNGTRLNPSAHNVRINHLNISDICKMSIDDTYNLFKEIKLTRFEEEVARLILLEIKKRLGYMVKVGLGYLALDRMTRTLSGGEAQRVNLTTSLGASLVNTLYILDEPSIGLHPRDTKRLINILKQLRDIGNTVVVVEHDREIIKSTDFLIDLGPGAGRNGGDVVYSGNTKNIPSGNSSITGRYLKGNKKIEQPLARRKITGDNIEITCASENNLKNIDVYFPLKVFVCVTGVSGSGKSTLVQDTLYGALKRKMGIYHGLIGSHKNININGHIDDVIMVDQSPIGRTPRSNPVTYVKVFDFIRKIFASTREARLRNYTPSSFSFNVKGGRCDYCDGCGYIKVDMQFLADIYVTCDQCHGKRFRKDILAANYKRKNIHEVLEMTVKEAMEFFSTRPGRALTSEMSMGLFRALTHIKKGLQYLEDTGLGYLRLGQPATTLSGGEAQRLKLATYMAKGKGEEILFIFDEPTTGLHFDDIRKLLDCFQNLINNGHSVIVIEHNLDVIKCADHIIDLGPEGGDEGGYVVGYGTPEKIVKLKKSFTGKYLKEYM</sequence>
<keyword evidence="10" id="KW-0067">ATP-binding</keyword>
<dbReference type="InterPro" id="IPR003439">
    <property type="entry name" value="ABC_transporter-like_ATP-bd"/>
</dbReference>
<dbReference type="PROSITE" id="PS50893">
    <property type="entry name" value="ABC_TRANSPORTER_2"/>
    <property type="match status" value="2"/>
</dbReference>
<evidence type="ECO:0000259" key="14">
    <source>
        <dbReference type="PROSITE" id="PS50893"/>
    </source>
</evidence>
<evidence type="ECO:0000256" key="6">
    <source>
        <dbReference type="ARBA" id="ARBA00022763"/>
    </source>
</evidence>
<evidence type="ECO:0000256" key="2">
    <source>
        <dbReference type="ARBA" id="ARBA00022490"/>
    </source>
</evidence>
<dbReference type="GO" id="GO:0005524">
    <property type="term" value="F:ATP binding"/>
    <property type="evidence" value="ECO:0007669"/>
    <property type="project" value="UniProtKB-KW"/>
</dbReference>
<feature type="domain" description="ABC transporter" evidence="14">
    <location>
        <begin position="639"/>
        <end position="984"/>
    </location>
</feature>
<evidence type="ECO:0000256" key="13">
    <source>
        <dbReference type="ARBA" id="ARBA00023204"/>
    </source>
</evidence>
<dbReference type="PROSITE" id="PS00211">
    <property type="entry name" value="ABC_TRANSPORTER_1"/>
    <property type="match status" value="1"/>
</dbReference>
<dbReference type="Gene3D" id="3.30.1490.20">
    <property type="entry name" value="ATP-grasp fold, A domain"/>
    <property type="match status" value="1"/>
</dbReference>
<dbReference type="GO" id="GO:0003677">
    <property type="term" value="F:DNA binding"/>
    <property type="evidence" value="ECO:0007669"/>
    <property type="project" value="UniProtKB-KW"/>
</dbReference>
<dbReference type="GO" id="GO:0016887">
    <property type="term" value="F:ATP hydrolysis activity"/>
    <property type="evidence" value="ECO:0007669"/>
    <property type="project" value="InterPro"/>
</dbReference>
<evidence type="ECO:0000256" key="9">
    <source>
        <dbReference type="ARBA" id="ARBA00022833"/>
    </source>
</evidence>
<dbReference type="InterPro" id="IPR017871">
    <property type="entry name" value="ABC_transporter-like_CS"/>
</dbReference>
<gene>
    <name evidence="15" type="ORF">LCGC14_1617900</name>
</gene>
<keyword evidence="12" id="KW-0238">DNA-binding</keyword>
<dbReference type="InterPro" id="IPR041552">
    <property type="entry name" value="UvrA_DNA-bd"/>
</dbReference>
<dbReference type="Pfam" id="PF17755">
    <property type="entry name" value="UvrA_DNA-bind"/>
    <property type="match status" value="1"/>
</dbReference>
<evidence type="ECO:0000256" key="4">
    <source>
        <dbReference type="ARBA" id="ARBA00022737"/>
    </source>
</evidence>
<keyword evidence="11" id="KW-0267">Excision nuclease</keyword>
<evidence type="ECO:0000256" key="12">
    <source>
        <dbReference type="ARBA" id="ARBA00023125"/>
    </source>
</evidence>
<dbReference type="SUPFAM" id="SSF52540">
    <property type="entry name" value="P-loop containing nucleoside triphosphate hydrolases"/>
    <property type="match status" value="2"/>
</dbReference>
<dbReference type="InterPro" id="IPR004602">
    <property type="entry name" value="UvrA"/>
</dbReference>
<dbReference type="PANTHER" id="PTHR43152">
    <property type="entry name" value="UVRABC SYSTEM PROTEIN A"/>
    <property type="match status" value="1"/>
</dbReference>
<evidence type="ECO:0000313" key="15">
    <source>
        <dbReference type="EMBL" id="KKM23171.1"/>
    </source>
</evidence>
<dbReference type="NCBIfam" id="TIGR00630">
    <property type="entry name" value="uvra"/>
    <property type="match status" value="1"/>
</dbReference>
<dbReference type="GO" id="GO:0004518">
    <property type="term" value="F:nuclease activity"/>
    <property type="evidence" value="ECO:0007669"/>
    <property type="project" value="UniProtKB-KW"/>
</dbReference>
<evidence type="ECO:0000256" key="5">
    <source>
        <dbReference type="ARBA" id="ARBA00022741"/>
    </source>
</evidence>
<dbReference type="InterPro" id="IPR013815">
    <property type="entry name" value="ATP_grasp_subdomain_1"/>
</dbReference>
<feature type="domain" description="ABC transporter" evidence="14">
    <location>
        <begin position="364"/>
        <end position="619"/>
    </location>
</feature>
<comment type="subcellular location">
    <subcellularLocation>
        <location evidence="1">Cytoplasm</location>
    </subcellularLocation>
</comment>
<evidence type="ECO:0000256" key="3">
    <source>
        <dbReference type="ARBA" id="ARBA00022723"/>
    </source>
</evidence>
<dbReference type="Gene3D" id="1.10.8.280">
    <property type="entry name" value="ABC transporter ATPase domain-like"/>
    <property type="match status" value="2"/>
</dbReference>
<keyword evidence="4" id="KW-0677">Repeat</keyword>
<evidence type="ECO:0000256" key="10">
    <source>
        <dbReference type="ARBA" id="ARBA00022840"/>
    </source>
</evidence>
<keyword evidence="6" id="KW-0227">DNA damage</keyword>
<evidence type="ECO:0000256" key="1">
    <source>
        <dbReference type="ARBA" id="ARBA00004496"/>
    </source>
</evidence>
<protein>
    <recommendedName>
        <fullName evidence="14">ABC transporter domain-containing protein</fullName>
    </recommendedName>
</protein>
<keyword evidence="9" id="KW-0862">Zinc</keyword>
<evidence type="ECO:0000256" key="11">
    <source>
        <dbReference type="ARBA" id="ARBA00022881"/>
    </source>
</evidence>
<dbReference type="Gene3D" id="3.30.190.20">
    <property type="match status" value="1"/>
</dbReference>
<keyword evidence="5" id="KW-0547">Nucleotide-binding</keyword>
<keyword evidence="2" id="KW-0963">Cytoplasm</keyword>
<dbReference type="PANTHER" id="PTHR43152:SF3">
    <property type="entry name" value="UVRABC SYSTEM PROTEIN A"/>
    <property type="match status" value="1"/>
</dbReference>
<proteinExistence type="predicted"/>
<accession>A0A0F9I6C9</accession>
<dbReference type="GO" id="GO:0006289">
    <property type="term" value="P:nucleotide-excision repair"/>
    <property type="evidence" value="ECO:0007669"/>
    <property type="project" value="InterPro"/>
</dbReference>
<dbReference type="EMBL" id="LAZR01013185">
    <property type="protein sequence ID" value="KKM23171.1"/>
    <property type="molecule type" value="Genomic_DNA"/>
</dbReference>
<evidence type="ECO:0000256" key="8">
    <source>
        <dbReference type="ARBA" id="ARBA00022771"/>
    </source>
</evidence>
<dbReference type="GO" id="GO:0008270">
    <property type="term" value="F:zinc ion binding"/>
    <property type="evidence" value="ECO:0007669"/>
    <property type="project" value="UniProtKB-KW"/>
</dbReference>
<dbReference type="Gene3D" id="1.20.1580.10">
    <property type="entry name" value="ABC transporter ATPase like domain"/>
    <property type="match status" value="4"/>
</dbReference>
<dbReference type="InterPro" id="IPR041102">
    <property type="entry name" value="UvrA_inter"/>
</dbReference>
<dbReference type="InterPro" id="IPR027417">
    <property type="entry name" value="P-loop_NTPase"/>
</dbReference>
<keyword evidence="8" id="KW-0863">Zinc-finger</keyword>
<reference evidence="15" key="1">
    <citation type="journal article" date="2015" name="Nature">
        <title>Complex archaea that bridge the gap between prokaryotes and eukaryotes.</title>
        <authorList>
            <person name="Spang A."/>
            <person name="Saw J.H."/>
            <person name="Jorgensen S.L."/>
            <person name="Zaremba-Niedzwiedzka K."/>
            <person name="Martijn J."/>
            <person name="Lind A.E."/>
            <person name="van Eijk R."/>
            <person name="Schleper C."/>
            <person name="Guy L."/>
            <person name="Ettema T.J."/>
        </authorList>
    </citation>
    <scope>NUCLEOTIDE SEQUENCE</scope>
</reference>
<keyword evidence="13" id="KW-0234">DNA repair</keyword>
<dbReference type="GO" id="GO:0009380">
    <property type="term" value="C:excinuclease repair complex"/>
    <property type="evidence" value="ECO:0007669"/>
    <property type="project" value="InterPro"/>
</dbReference>
<name>A0A0F9I6C9_9ZZZZ</name>
<keyword evidence="7" id="KW-0228">DNA excision</keyword>
<evidence type="ECO:0000256" key="7">
    <source>
        <dbReference type="ARBA" id="ARBA00022769"/>
    </source>
</evidence>
<dbReference type="Gene3D" id="3.40.50.300">
    <property type="entry name" value="P-loop containing nucleotide triphosphate hydrolases"/>
    <property type="match status" value="3"/>
</dbReference>
<organism evidence="15">
    <name type="scientific">marine sediment metagenome</name>
    <dbReference type="NCBI Taxonomy" id="412755"/>
    <lineage>
        <taxon>unclassified sequences</taxon>
        <taxon>metagenomes</taxon>
        <taxon>ecological metagenomes</taxon>
    </lineage>
</organism>
<keyword evidence="3" id="KW-0479">Metal-binding</keyword>
<dbReference type="AlphaFoldDB" id="A0A0F9I6C9"/>
<dbReference type="GO" id="GO:0005737">
    <property type="term" value="C:cytoplasm"/>
    <property type="evidence" value="ECO:0007669"/>
    <property type="project" value="UniProtKB-SubCell"/>
</dbReference>